<dbReference type="PANTHER" id="PTHR43193:SF2">
    <property type="entry name" value="POLYFERREDOXIN PROTEIN FWDF"/>
    <property type="match status" value="1"/>
</dbReference>
<gene>
    <name evidence="5" type="ORF">IAB71_07905</name>
</gene>
<evidence type="ECO:0000256" key="3">
    <source>
        <dbReference type="ARBA" id="ARBA00023014"/>
    </source>
</evidence>
<name>A0A9D1P328_9FIRM</name>
<proteinExistence type="predicted"/>
<reference evidence="5" key="1">
    <citation type="submission" date="2020-10" db="EMBL/GenBank/DDBJ databases">
        <authorList>
            <person name="Gilroy R."/>
        </authorList>
    </citation>
    <scope>NUCLEOTIDE SEQUENCE</scope>
    <source>
        <strain evidence="5">CHK188-20938</strain>
    </source>
</reference>
<comment type="caution">
    <text evidence="5">The sequence shown here is derived from an EMBL/GenBank/DDBJ whole genome shotgun (WGS) entry which is preliminary data.</text>
</comment>
<dbReference type="PROSITE" id="PS00198">
    <property type="entry name" value="4FE4S_FER_1"/>
    <property type="match status" value="1"/>
</dbReference>
<dbReference type="PROSITE" id="PS51379">
    <property type="entry name" value="4FE4S_FER_2"/>
    <property type="match status" value="2"/>
</dbReference>
<dbReference type="AlphaFoldDB" id="A0A9D1P328"/>
<protein>
    <submittedName>
        <fullName evidence="5">Coenzyme F420 hydrogenase/dehydrogenase, beta subunit C-terminal domain</fullName>
    </submittedName>
</protein>
<organism evidence="5 6">
    <name type="scientific">Candidatus Scatomonas pullistercoris</name>
    <dbReference type="NCBI Taxonomy" id="2840920"/>
    <lineage>
        <taxon>Bacteria</taxon>
        <taxon>Bacillati</taxon>
        <taxon>Bacillota</taxon>
        <taxon>Clostridia</taxon>
        <taxon>Lachnospirales</taxon>
        <taxon>Lachnospiraceae</taxon>
        <taxon>Lachnospiraceae incertae sedis</taxon>
        <taxon>Candidatus Scatomonas</taxon>
    </lineage>
</organism>
<evidence type="ECO:0000313" key="6">
    <source>
        <dbReference type="Proteomes" id="UP000824169"/>
    </source>
</evidence>
<dbReference type="Proteomes" id="UP000824169">
    <property type="component" value="Unassembled WGS sequence"/>
</dbReference>
<dbReference type="SUPFAM" id="SSF54862">
    <property type="entry name" value="4Fe-4S ferredoxins"/>
    <property type="match status" value="1"/>
</dbReference>
<dbReference type="EMBL" id="DVOO01000022">
    <property type="protein sequence ID" value="HIV25683.1"/>
    <property type="molecule type" value="Genomic_DNA"/>
</dbReference>
<evidence type="ECO:0000256" key="1">
    <source>
        <dbReference type="ARBA" id="ARBA00022723"/>
    </source>
</evidence>
<accession>A0A9D1P328</accession>
<keyword evidence="3" id="KW-0411">Iron-sulfur</keyword>
<reference evidence="5" key="2">
    <citation type="journal article" date="2021" name="PeerJ">
        <title>Extensive microbial diversity within the chicken gut microbiome revealed by metagenomics and culture.</title>
        <authorList>
            <person name="Gilroy R."/>
            <person name="Ravi A."/>
            <person name="Getino M."/>
            <person name="Pursley I."/>
            <person name="Horton D.L."/>
            <person name="Alikhan N.F."/>
            <person name="Baker D."/>
            <person name="Gharbi K."/>
            <person name="Hall N."/>
            <person name="Watson M."/>
            <person name="Adriaenssens E.M."/>
            <person name="Foster-Nyarko E."/>
            <person name="Jarju S."/>
            <person name="Secka A."/>
            <person name="Antonio M."/>
            <person name="Oren A."/>
            <person name="Chaudhuri R.R."/>
            <person name="La Ragione R."/>
            <person name="Hildebrand F."/>
            <person name="Pallen M.J."/>
        </authorList>
    </citation>
    <scope>NUCLEOTIDE SEQUENCE</scope>
    <source>
        <strain evidence="5">CHK188-20938</strain>
    </source>
</reference>
<dbReference type="Pfam" id="PF04432">
    <property type="entry name" value="FrhB_FdhB_C"/>
    <property type="match status" value="1"/>
</dbReference>
<dbReference type="InterPro" id="IPR052977">
    <property type="entry name" value="Polyferredoxin-like_ET"/>
</dbReference>
<dbReference type="InterPro" id="IPR017900">
    <property type="entry name" value="4Fe4S_Fe_S_CS"/>
</dbReference>
<feature type="domain" description="4Fe-4S ferredoxin-type" evidence="4">
    <location>
        <begin position="33"/>
        <end position="62"/>
    </location>
</feature>
<dbReference type="InterPro" id="IPR007525">
    <property type="entry name" value="FrhB_FdhB_C"/>
</dbReference>
<evidence type="ECO:0000256" key="2">
    <source>
        <dbReference type="ARBA" id="ARBA00023004"/>
    </source>
</evidence>
<keyword evidence="1" id="KW-0479">Metal-binding</keyword>
<keyword evidence="2" id="KW-0408">Iron</keyword>
<evidence type="ECO:0000259" key="4">
    <source>
        <dbReference type="PROSITE" id="PS51379"/>
    </source>
</evidence>
<feature type="domain" description="4Fe-4S ferredoxin-type" evidence="4">
    <location>
        <begin position="1"/>
        <end position="28"/>
    </location>
</feature>
<dbReference type="Pfam" id="PF12838">
    <property type="entry name" value="Fer4_7"/>
    <property type="match status" value="1"/>
</dbReference>
<dbReference type="PANTHER" id="PTHR43193">
    <property type="match status" value="1"/>
</dbReference>
<dbReference type="GO" id="GO:0046872">
    <property type="term" value="F:metal ion binding"/>
    <property type="evidence" value="ECO:0007669"/>
    <property type="project" value="UniProtKB-KW"/>
</dbReference>
<dbReference type="InterPro" id="IPR017896">
    <property type="entry name" value="4Fe4S_Fe-S-bd"/>
</dbReference>
<evidence type="ECO:0000313" key="5">
    <source>
        <dbReference type="EMBL" id="HIV25683.1"/>
    </source>
</evidence>
<sequence length="392" mass="44888">MITWDKNCTACGACVQKCPKACITMQEDENGFLFPKVDKEKCVGCGLCEKVCHLNINTSNDKTKIVVACVHRSGEVLKQSTSGGAFSAIAERIFACEGVVYGCGYVTPTQPQHIRIERQGDMKKLRGSKYVQSTIENAYRQVFDDLRADKLVFFTGTPCQVAGLKAFLGKPYDNLITADIICHGVPSVAYFKKFVDWYEEKHQCKVIDFDFRSKENAGWSLAGICKAEKRGKNHINKVYYFDEYYYFYFLKGEIYRDCCYECKYTNVSRLGDFTLGDFWGAEGQKLGFSTDNGCSLVLLNTQKAQELFKKMNVDSTEINLDYAVANNAQLRTPSKHTELREVLLREYRECSGAEIQKRFTKRFRAVRMKARIKYAIPQPVKKFLLRIRYFVK</sequence>
<dbReference type="GO" id="GO:0051536">
    <property type="term" value="F:iron-sulfur cluster binding"/>
    <property type="evidence" value="ECO:0007669"/>
    <property type="project" value="UniProtKB-KW"/>
</dbReference>
<dbReference type="Gene3D" id="3.30.70.20">
    <property type="match status" value="1"/>
</dbReference>